<dbReference type="AlphaFoldDB" id="A0A2G4YWH9"/>
<keyword evidence="1" id="KW-1133">Transmembrane helix</keyword>
<dbReference type="Pfam" id="PF00144">
    <property type="entry name" value="Beta-lactamase"/>
    <property type="match status" value="1"/>
</dbReference>
<feature type="domain" description="Beta-lactamase-related" evidence="3">
    <location>
        <begin position="46"/>
        <end position="344"/>
    </location>
</feature>
<feature type="transmembrane region" description="Helical" evidence="1">
    <location>
        <begin position="535"/>
        <end position="554"/>
    </location>
</feature>
<keyword evidence="4" id="KW-0378">Hydrolase</keyword>
<organism evidence="4 5">
    <name type="scientific">Paremcibacter congregatus</name>
    <dbReference type="NCBI Taxonomy" id="2043170"/>
    <lineage>
        <taxon>Bacteria</taxon>
        <taxon>Pseudomonadati</taxon>
        <taxon>Pseudomonadota</taxon>
        <taxon>Alphaproteobacteria</taxon>
        <taxon>Emcibacterales</taxon>
        <taxon>Emcibacteraceae</taxon>
        <taxon>Paremcibacter</taxon>
    </lineage>
</organism>
<dbReference type="PANTHER" id="PTHR46825:SF9">
    <property type="entry name" value="BETA-LACTAMASE-RELATED DOMAIN-CONTAINING PROTEIN"/>
    <property type="match status" value="1"/>
</dbReference>
<accession>A0A2G4YWH9</accession>
<evidence type="ECO:0000313" key="5">
    <source>
        <dbReference type="Proteomes" id="UP000229730"/>
    </source>
</evidence>
<feature type="chain" id="PRO_5013787769" evidence="2">
    <location>
        <begin position="28"/>
        <end position="632"/>
    </location>
</feature>
<dbReference type="Proteomes" id="UP000229730">
    <property type="component" value="Unassembled WGS sequence"/>
</dbReference>
<evidence type="ECO:0000256" key="1">
    <source>
        <dbReference type="SAM" id="Phobius"/>
    </source>
</evidence>
<evidence type="ECO:0000259" key="3">
    <source>
        <dbReference type="Pfam" id="PF00144"/>
    </source>
</evidence>
<protein>
    <submittedName>
        <fullName evidence="4">Serine hydrolase</fullName>
    </submittedName>
</protein>
<dbReference type="InterPro" id="IPR001466">
    <property type="entry name" value="Beta-lactam-related"/>
</dbReference>
<dbReference type="InterPro" id="IPR050491">
    <property type="entry name" value="AmpC-like"/>
</dbReference>
<keyword evidence="5" id="KW-1185">Reference proteome</keyword>
<gene>
    <name evidence="4" type="ORF">CRD36_01615</name>
</gene>
<keyword evidence="1" id="KW-0472">Membrane</keyword>
<evidence type="ECO:0000313" key="4">
    <source>
        <dbReference type="EMBL" id="PHZ86694.1"/>
    </source>
</evidence>
<evidence type="ECO:0000256" key="2">
    <source>
        <dbReference type="SAM" id="SignalP"/>
    </source>
</evidence>
<keyword evidence="2" id="KW-0732">Signal</keyword>
<dbReference type="OrthoDB" id="7791015at2"/>
<dbReference type="InterPro" id="IPR012338">
    <property type="entry name" value="Beta-lactam/transpept-like"/>
</dbReference>
<name>A0A2G4YWH9_9PROT</name>
<dbReference type="PANTHER" id="PTHR46825">
    <property type="entry name" value="D-ALANYL-D-ALANINE-CARBOXYPEPTIDASE/ENDOPEPTIDASE AMPH"/>
    <property type="match status" value="1"/>
</dbReference>
<dbReference type="SUPFAM" id="SSF56601">
    <property type="entry name" value="beta-lactamase/transpeptidase-like"/>
    <property type="match status" value="1"/>
</dbReference>
<feature type="transmembrane region" description="Helical" evidence="1">
    <location>
        <begin position="492"/>
        <end position="515"/>
    </location>
</feature>
<feature type="signal peptide" evidence="2">
    <location>
        <begin position="1"/>
        <end position="27"/>
    </location>
</feature>
<dbReference type="EMBL" id="PDEM01000007">
    <property type="protein sequence ID" value="PHZ86694.1"/>
    <property type="molecule type" value="Genomic_DNA"/>
</dbReference>
<keyword evidence="1" id="KW-0812">Transmembrane</keyword>
<proteinExistence type="predicted"/>
<comment type="caution">
    <text evidence="4">The sequence shown here is derived from an EMBL/GenBank/DDBJ whole genome shotgun (WGS) entry which is preliminary data.</text>
</comment>
<reference evidence="4 5" key="1">
    <citation type="submission" date="2017-10" db="EMBL/GenBank/DDBJ databases">
        <title>Frigbacter circumglobatus gen. nov. sp. nov., isolated from sediment cultured in situ.</title>
        <authorList>
            <person name="Zhao Z."/>
        </authorList>
    </citation>
    <scope>NUCLEOTIDE SEQUENCE [LARGE SCALE GENOMIC DNA]</scope>
    <source>
        <strain evidence="4 5">ZYL</strain>
    </source>
</reference>
<feature type="transmembrane region" description="Helical" evidence="1">
    <location>
        <begin position="566"/>
        <end position="586"/>
    </location>
</feature>
<dbReference type="InParanoid" id="A0A2G4YWH9"/>
<dbReference type="GO" id="GO:0016787">
    <property type="term" value="F:hydrolase activity"/>
    <property type="evidence" value="ECO:0007669"/>
    <property type="project" value="UniProtKB-KW"/>
</dbReference>
<feature type="transmembrane region" description="Helical" evidence="1">
    <location>
        <begin position="606"/>
        <end position="626"/>
    </location>
</feature>
<dbReference type="Gene3D" id="3.40.710.10">
    <property type="entry name" value="DD-peptidase/beta-lactamase superfamily"/>
    <property type="match status" value="1"/>
</dbReference>
<sequence length="632" mass="70042">MTGLREIFIRACAAFMVLSGVSSLATAAPDVSNPVAVEAFVDGVVYPTMRMNHSPSGVVAVMKGGEIIFSKGYGYIDVEKRTPVDPATSLFRPGSISKLFTWVSVMQMVEQGKLDLDVDVNRYLKKFQLKDSWPGQPVTLRHILTHTAGFEDGFLGYLIIDDPTRIVPLSESLASHQPVRVNAPGEHTAYSNWGTALAGLIVANVSGLEFNAYIQKNIFDVLGMRHSSFVEPLPPALDVNMAKAYDYEAGKYIEKNYEIVSNFGPAGAAAASAHDMVLFARALMNGGADGDKRILKPETLQQMLDEGFAHDDRVRGMGLGFLKRRFGPDGFNNFGHDGATTKFLSHFGMSLKEDVMLFSSFSGPGARQVHEAFVQGFYDEFFPREVPALTPPADFADRAQRYAGTYHSWRNNFSKMEAIFRPMGEMKVVPMPDDTLLIGEKRYVEVEKNLFRQTDDYARVAFQENDQGEVTGFVLDGLGVMQFFRPSVSETMAFNGILVGLSVVLFVGILLRLAYQWTTYRTLQGRAKSLYHATLLVAAANILFLVFCGLGVSGGLSELMHGVPGLLKFSLIFPLLATLAALYHLYQSVQLWRQADGSSLWARLRYNIVTVAALFMVWFYASWNLLGFQYFS</sequence>